<dbReference type="InterPro" id="IPR050834">
    <property type="entry name" value="Glycosyltransf_2"/>
</dbReference>
<protein>
    <submittedName>
        <fullName evidence="2">Polysaccharide biosynthesis endo-1,4-beta-xylanase UppH</fullName>
    </submittedName>
</protein>
<dbReference type="InterPro" id="IPR001173">
    <property type="entry name" value="Glyco_trans_2-like"/>
</dbReference>
<proteinExistence type="predicted"/>
<comment type="caution">
    <text evidence="2">The sequence shown here is derived from an EMBL/GenBank/DDBJ whole genome shotgun (WGS) entry which is preliminary data.</text>
</comment>
<keyword evidence="3" id="KW-1185">Reference proteome</keyword>
<dbReference type="SUPFAM" id="SSF53448">
    <property type="entry name" value="Nucleotide-diphospho-sugar transferases"/>
    <property type="match status" value="1"/>
</dbReference>
<dbReference type="Gene3D" id="3.90.550.10">
    <property type="entry name" value="Spore Coat Polysaccharide Biosynthesis Protein SpsA, Chain A"/>
    <property type="match status" value="1"/>
</dbReference>
<accession>A0ABP8VXQ0</accession>
<feature type="domain" description="Glycosyltransferase 2-like" evidence="1">
    <location>
        <begin position="7"/>
        <end position="151"/>
    </location>
</feature>
<evidence type="ECO:0000313" key="3">
    <source>
        <dbReference type="Proteomes" id="UP001501295"/>
    </source>
</evidence>
<organism evidence="2 3">
    <name type="scientific">Frondihabitans cladoniiphilus</name>
    <dbReference type="NCBI Taxonomy" id="715785"/>
    <lineage>
        <taxon>Bacteria</taxon>
        <taxon>Bacillati</taxon>
        <taxon>Actinomycetota</taxon>
        <taxon>Actinomycetes</taxon>
        <taxon>Micrococcales</taxon>
        <taxon>Microbacteriaceae</taxon>
        <taxon>Frondihabitans</taxon>
    </lineage>
</organism>
<dbReference type="PANTHER" id="PTHR43685">
    <property type="entry name" value="GLYCOSYLTRANSFERASE"/>
    <property type="match status" value="1"/>
</dbReference>
<dbReference type="RefSeq" id="WP_345375595.1">
    <property type="nucleotide sequence ID" value="NZ_BAABLM010000003.1"/>
</dbReference>
<evidence type="ECO:0000313" key="2">
    <source>
        <dbReference type="EMBL" id="GAA4674612.1"/>
    </source>
</evidence>
<reference evidence="3" key="1">
    <citation type="journal article" date="2019" name="Int. J. Syst. Evol. Microbiol.">
        <title>The Global Catalogue of Microorganisms (GCM) 10K type strain sequencing project: providing services to taxonomists for standard genome sequencing and annotation.</title>
        <authorList>
            <consortium name="The Broad Institute Genomics Platform"/>
            <consortium name="The Broad Institute Genome Sequencing Center for Infectious Disease"/>
            <person name="Wu L."/>
            <person name="Ma J."/>
        </authorList>
    </citation>
    <scope>NUCLEOTIDE SEQUENCE [LARGE SCALE GENOMIC DNA]</scope>
    <source>
        <strain evidence="3">JCM 18956</strain>
    </source>
</reference>
<dbReference type="PANTHER" id="PTHR43685:SF2">
    <property type="entry name" value="GLYCOSYLTRANSFERASE 2-LIKE DOMAIN-CONTAINING PROTEIN"/>
    <property type="match status" value="1"/>
</dbReference>
<dbReference type="Pfam" id="PF00535">
    <property type="entry name" value="Glycos_transf_2"/>
    <property type="match status" value="1"/>
</dbReference>
<dbReference type="InterPro" id="IPR029044">
    <property type="entry name" value="Nucleotide-diphossugar_trans"/>
</dbReference>
<dbReference type="EMBL" id="BAABLM010000003">
    <property type="protein sequence ID" value="GAA4674612.1"/>
    <property type="molecule type" value="Genomic_DNA"/>
</dbReference>
<gene>
    <name evidence="2" type="primary">uppH</name>
    <name evidence="2" type="ORF">GCM10025780_18880</name>
</gene>
<sequence length="323" mass="35683">MNPAAGVVIPAYNVESYIGDALESVLAQDFQDWECIVVDDGSTDATANIVAAFTDPRIRLIRQDNAGVSAARNTGIDESRADALLLLDGDDMLHPTALGRLHAALIAAPEAVLVFGTTMRVDPDGAVQPGQSPPSQHSFVSGDVLPQMLTHDRVFWNGGQILARRAVLRRSGGYREGMTLSEDWEFFCRLSALGPCVFIGPQEEILRHRVRPGSTAPRLSLDFANHVPAIDVVFSNPELRDRFTPREWKRMKNEVLAIHRFETGRQHFAQRHFGDARKHMLTALVQAPNRRRTVLFGLAGLSLVLRRPLRGVPAFHSSEPTDD</sequence>
<evidence type="ECO:0000259" key="1">
    <source>
        <dbReference type="Pfam" id="PF00535"/>
    </source>
</evidence>
<dbReference type="CDD" id="cd00761">
    <property type="entry name" value="Glyco_tranf_GTA_type"/>
    <property type="match status" value="1"/>
</dbReference>
<name>A0ABP8VXQ0_9MICO</name>
<dbReference type="Proteomes" id="UP001501295">
    <property type="component" value="Unassembled WGS sequence"/>
</dbReference>